<keyword evidence="2" id="KW-0472">Membrane</keyword>
<evidence type="ECO:0000313" key="3">
    <source>
        <dbReference type="EMBL" id="OSC99388.1"/>
    </source>
</evidence>
<protein>
    <submittedName>
        <fullName evidence="3">Uncharacterized protein</fullName>
    </submittedName>
</protein>
<feature type="transmembrane region" description="Helical" evidence="2">
    <location>
        <begin position="128"/>
        <end position="147"/>
    </location>
</feature>
<gene>
    <name evidence="3" type="ORF">PYCCODRAFT_1460785</name>
</gene>
<feature type="transmembrane region" description="Helical" evidence="2">
    <location>
        <begin position="96"/>
        <end position="116"/>
    </location>
</feature>
<sequence length="280" mass="30554">MANLDVDETFLDNILDPLFSFLSSVLPPQVYTIVESLVSHSVALIAALFKFVLTLVNAESWDAQKILPPLITLLAAYLALVSFYRTTGWMIRTAFWFVKWGGIIGMLAAGAGYFMGNANANGENGVGNPLNGGLLSFFGNALLGMLNQDGQASQNSRSTRRSRTNAGGSGPRTRAQTRKQKEKEKARPKAWDSWDKHREWQYNAEAAGRDDAARMNEGVQEVVQKVVGIVQNAMGTGWWETVKNVVEGNGHVGAGSQGSADDSQSSRRSKRDTKEQGKAR</sequence>
<feature type="transmembrane region" description="Helical" evidence="2">
    <location>
        <begin position="30"/>
        <end position="54"/>
    </location>
</feature>
<keyword evidence="2" id="KW-0812">Transmembrane</keyword>
<dbReference type="EMBL" id="KZ084128">
    <property type="protein sequence ID" value="OSC99388.1"/>
    <property type="molecule type" value="Genomic_DNA"/>
</dbReference>
<keyword evidence="2" id="KW-1133">Transmembrane helix</keyword>
<evidence type="ECO:0000256" key="2">
    <source>
        <dbReference type="SAM" id="Phobius"/>
    </source>
</evidence>
<keyword evidence="4" id="KW-1185">Reference proteome</keyword>
<dbReference type="AlphaFoldDB" id="A0A1Y2IE51"/>
<feature type="region of interest" description="Disordered" evidence="1">
    <location>
        <begin position="248"/>
        <end position="280"/>
    </location>
</feature>
<accession>A0A1Y2IE51</accession>
<evidence type="ECO:0000313" key="4">
    <source>
        <dbReference type="Proteomes" id="UP000193067"/>
    </source>
</evidence>
<evidence type="ECO:0000256" key="1">
    <source>
        <dbReference type="SAM" id="MobiDB-lite"/>
    </source>
</evidence>
<feature type="compositionally biased region" description="Basic and acidic residues" evidence="1">
    <location>
        <begin position="179"/>
        <end position="192"/>
    </location>
</feature>
<feature type="transmembrane region" description="Helical" evidence="2">
    <location>
        <begin position="66"/>
        <end position="84"/>
    </location>
</feature>
<feature type="region of interest" description="Disordered" evidence="1">
    <location>
        <begin position="150"/>
        <end position="192"/>
    </location>
</feature>
<dbReference type="OrthoDB" id="2502792at2759"/>
<reference evidence="3 4" key="1">
    <citation type="journal article" date="2015" name="Biotechnol. Biofuels">
        <title>Enhanced degradation of softwood versus hardwood by the white-rot fungus Pycnoporus coccineus.</title>
        <authorList>
            <person name="Couturier M."/>
            <person name="Navarro D."/>
            <person name="Chevret D."/>
            <person name="Henrissat B."/>
            <person name="Piumi F."/>
            <person name="Ruiz-Duenas F.J."/>
            <person name="Martinez A.T."/>
            <person name="Grigoriev I.V."/>
            <person name="Riley R."/>
            <person name="Lipzen A."/>
            <person name="Berrin J.G."/>
            <person name="Master E.R."/>
            <person name="Rosso M.N."/>
        </authorList>
    </citation>
    <scope>NUCLEOTIDE SEQUENCE [LARGE SCALE GENOMIC DNA]</scope>
    <source>
        <strain evidence="3 4">BRFM310</strain>
    </source>
</reference>
<dbReference type="Proteomes" id="UP000193067">
    <property type="component" value="Unassembled WGS sequence"/>
</dbReference>
<organism evidence="3 4">
    <name type="scientific">Trametes coccinea (strain BRFM310)</name>
    <name type="common">Pycnoporus coccineus</name>
    <dbReference type="NCBI Taxonomy" id="1353009"/>
    <lineage>
        <taxon>Eukaryota</taxon>
        <taxon>Fungi</taxon>
        <taxon>Dikarya</taxon>
        <taxon>Basidiomycota</taxon>
        <taxon>Agaricomycotina</taxon>
        <taxon>Agaricomycetes</taxon>
        <taxon>Polyporales</taxon>
        <taxon>Polyporaceae</taxon>
        <taxon>Trametes</taxon>
    </lineage>
</organism>
<proteinExistence type="predicted"/>
<name>A0A1Y2IE51_TRAC3</name>